<feature type="region of interest" description="Disordered" evidence="1">
    <location>
        <begin position="748"/>
        <end position="792"/>
    </location>
</feature>
<protein>
    <submittedName>
        <fullName evidence="2">Uncharacterized protein</fullName>
    </submittedName>
</protein>
<name>A0A0G4H7Q5_VITBC</name>
<feature type="region of interest" description="Disordered" evidence="1">
    <location>
        <begin position="491"/>
        <end position="514"/>
    </location>
</feature>
<proteinExistence type="predicted"/>
<feature type="region of interest" description="Disordered" evidence="1">
    <location>
        <begin position="214"/>
        <end position="281"/>
    </location>
</feature>
<keyword evidence="3" id="KW-1185">Reference proteome</keyword>
<dbReference type="VEuPathDB" id="CryptoDB:Vbra_19849"/>
<dbReference type="EMBL" id="CDMY01001057">
    <property type="protein sequence ID" value="CEM39938.1"/>
    <property type="molecule type" value="Genomic_DNA"/>
</dbReference>
<dbReference type="Proteomes" id="UP000041254">
    <property type="component" value="Unassembled WGS sequence"/>
</dbReference>
<gene>
    <name evidence="2" type="ORF">Vbra_19849</name>
</gene>
<reference evidence="2 3" key="1">
    <citation type="submission" date="2014-11" db="EMBL/GenBank/DDBJ databases">
        <authorList>
            <person name="Zhu J."/>
            <person name="Qi W."/>
            <person name="Song R."/>
        </authorList>
    </citation>
    <scope>NUCLEOTIDE SEQUENCE [LARGE SCALE GENOMIC DNA]</scope>
</reference>
<organism evidence="2 3">
    <name type="scientific">Vitrella brassicaformis (strain CCMP3155)</name>
    <dbReference type="NCBI Taxonomy" id="1169540"/>
    <lineage>
        <taxon>Eukaryota</taxon>
        <taxon>Sar</taxon>
        <taxon>Alveolata</taxon>
        <taxon>Colpodellida</taxon>
        <taxon>Vitrellaceae</taxon>
        <taxon>Vitrella</taxon>
    </lineage>
</organism>
<sequence length="1217" mass="134222">MSVDELLDLFRAGEETDDFLADLGLEAFELSVTDTIKQKMWRKQGEATVSPAAKEEQQDAIDALRGVYGCPVSHIFPFDPTGNTAFTIQPGEEKRIFVDLDLPRLAGYPFVGVAASSISGDADMFATSFIFPYLNDTVYSAFSDNPTANPPADNYEDSIFFPTQEGDELGIFLFTKEGVNETANVRVLLVFVDYDCFFPFFNITGGPSGLDVTIGGGLKTDDDDFEEPDRPRRDRDDDDDDDFGSFKTTSEKNADAARSSSQPAQSEAHVHSKEDQEDQRQTYELDSLPGDLDYFPDGLILGILPYSPASNWIRGGSNHFVAVDLVFARNAEFETIIILTDSIKGASVSMIATVDGEVVGTSQFPQDGYDNVFESCVQVATAEGTFLDIFIVVPFVDNPYVYSRDTYKYGYIPYYPGGFPSDANVQLLMKYQSDVDPSIFCDGPLSVSNFSRRGTFADGLIDWSRETKKGDKASADVDLDALELQETDPAKQDIEGRQAIPSTNASAAREQLEGPPRGVYGCPVTQINPFDPTNNTEFLVGTRLFFDPYDSFTPEERFKRLVVDLAGPRRFNYPYIIIATSSVSGDADMSVYLEGRRKDKYEDRTVPIREYIGGSKTYTEDRPSGDFFEDSVFIPTDITISGGQGLALDVILYPFGGELFGLDNTLATTNADVRVLIIWYDFECRIPFKIAVTNPNATGIDVTLLGGIDDSKNDGEYEEPRTEYEYDFGNLTDLFPELDPFGRLIEEGDGSEMKKQKGQGANDNGREVVEKNPLPKQNSSDGTHVHTKGEQEGPTVFFPACPILLLTKENNIVRSGKSQIVTVDLVFVRNSGFPEVLIATNSIEGPAAWILVTVDGQLAGNSTEPQDGDVEAFENFVRLPTAEGTFMDVFVVSGGDRADSSNVQLTILLVNGVCFPSIDIPGLFQQIPIANAIVEENQRETSMFNTSQDDVVNAATSIDGPIDWSHEVKKGEKASADMTLNTSEVQEKDSVKETIEKRQTIPLTKPSASREQSEAPPRGVYGCPVTQINAFDPTNNTEFITQIDARNCISFDQDLAFNLGYPAIVVATSSRSGDADIVADRAASKAYTEDPPDDDFYEDAVLESPLFNVNINDEDVDQTLRICFEAFRDAAFYNLRPTTANVRVLIIFYDYECHLPFNITSTPGFNPRPSGGILYFSYPTRLPPPGSGEPSTGIPLRSADYEFDFGEFEYLFDDQTD</sequence>
<evidence type="ECO:0000313" key="3">
    <source>
        <dbReference type="Proteomes" id="UP000041254"/>
    </source>
</evidence>
<feature type="compositionally biased region" description="Basic and acidic residues" evidence="1">
    <location>
        <begin position="268"/>
        <end position="281"/>
    </location>
</feature>
<dbReference type="AlphaFoldDB" id="A0A0G4H7Q5"/>
<accession>A0A0G4H7Q5</accession>
<dbReference type="InParanoid" id="A0A0G4H7Q5"/>
<evidence type="ECO:0000313" key="2">
    <source>
        <dbReference type="EMBL" id="CEM39938.1"/>
    </source>
</evidence>
<evidence type="ECO:0000256" key="1">
    <source>
        <dbReference type="SAM" id="MobiDB-lite"/>
    </source>
</evidence>